<accession>A0A075G9T2</accession>
<dbReference type="InterPro" id="IPR036921">
    <property type="entry name" value="PurM-like_N_sf"/>
</dbReference>
<dbReference type="EMBL" id="KF900541">
    <property type="protein sequence ID" value="AIE98706.1"/>
    <property type="molecule type" value="Genomic_DNA"/>
</dbReference>
<sequence>MMDLKNLGERKIIELLTKRFDVMPNSKLQFTDDVSTIELGGGKLAILNVDMLVQSTDILPGMSYRQVARKAVVMTVSDFASKGVQPLGILTSLGLPSTMRKKDIEEIAYGLNAGAREYGSYVIGGDTNESKELIIDCMCFGITNEKHLMKRSGAKPGDILAVTGLFGDTTSAMKILLDDEKAPPELMNNLLEKVYLPQARLKEGLALAEVGAVTSSIDSSDGLAHSLRELSISSGVGFEIDVLPGSPSTLAFSSISGLEESQLIFYGGEEYEIVFTVPPKKWKKVEGAITSIGGKLIKIGKVNSSRNIIFKDKGKRRILGSSGWEHFQ</sequence>
<feature type="binding site" evidence="1">
    <location>
        <position position="218"/>
    </location>
    <ligand>
        <name>Mg(2+)</name>
        <dbReference type="ChEBI" id="CHEBI:18420"/>
        <label>3</label>
    </ligand>
</feature>
<dbReference type="AlphaFoldDB" id="A0A075G9T2"/>
<evidence type="ECO:0000259" key="3">
    <source>
        <dbReference type="Pfam" id="PF02769"/>
    </source>
</evidence>
<dbReference type="PANTHER" id="PTHR30270:SF0">
    <property type="entry name" value="THIAMINE-MONOPHOSPHATE KINASE"/>
    <property type="match status" value="1"/>
</dbReference>
<dbReference type="GO" id="GO:0005524">
    <property type="term" value="F:ATP binding"/>
    <property type="evidence" value="ECO:0007669"/>
    <property type="project" value="UniProtKB-UniRule"/>
</dbReference>
<feature type="binding site" evidence="1">
    <location>
        <position position="33"/>
    </location>
    <ligand>
        <name>Mg(2+)</name>
        <dbReference type="ChEBI" id="CHEBI:18420"/>
        <label>3</label>
    </ligand>
</feature>
<feature type="binding site" evidence="1">
    <location>
        <position position="78"/>
    </location>
    <ligand>
        <name>Mg(2+)</name>
        <dbReference type="ChEBI" id="CHEBI:18420"/>
        <label>4</label>
    </ligand>
</feature>
<feature type="binding site" evidence="1">
    <location>
        <position position="151"/>
    </location>
    <ligand>
        <name>ATP</name>
        <dbReference type="ChEBI" id="CHEBI:30616"/>
    </ligand>
</feature>
<dbReference type="InterPro" id="IPR036676">
    <property type="entry name" value="PurM-like_C_sf"/>
</dbReference>
<evidence type="ECO:0000313" key="4">
    <source>
        <dbReference type="EMBL" id="AIE98706.1"/>
    </source>
</evidence>
<dbReference type="PIRSF" id="PIRSF005303">
    <property type="entry name" value="Thiam_monoph_kin"/>
    <property type="match status" value="1"/>
</dbReference>
<feature type="binding site" evidence="1">
    <location>
        <position position="126"/>
    </location>
    <ligand>
        <name>Mg(2+)</name>
        <dbReference type="ChEBI" id="CHEBI:18420"/>
        <label>1</label>
    </ligand>
</feature>
<name>A0A075G9T2_9ARCH</name>
<keyword evidence="1 4" id="KW-0808">Transferase</keyword>
<keyword evidence="1" id="KW-0460">Magnesium</keyword>
<gene>
    <name evidence="1 4" type="primary">thiL</name>
</gene>
<comment type="catalytic activity">
    <reaction evidence="1">
        <text>thiamine phosphate + ATP = thiamine diphosphate + ADP</text>
        <dbReference type="Rhea" id="RHEA:15913"/>
        <dbReference type="ChEBI" id="CHEBI:30616"/>
        <dbReference type="ChEBI" id="CHEBI:37575"/>
        <dbReference type="ChEBI" id="CHEBI:58937"/>
        <dbReference type="ChEBI" id="CHEBI:456216"/>
        <dbReference type="EC" id="2.7.4.16"/>
    </reaction>
</comment>
<dbReference type="Gene3D" id="3.90.650.10">
    <property type="entry name" value="PurM-like C-terminal domain"/>
    <property type="match status" value="1"/>
</dbReference>
<keyword evidence="1" id="KW-0547">Nucleotide-binding</keyword>
<dbReference type="Gene3D" id="3.30.1330.10">
    <property type="entry name" value="PurM-like, N-terminal domain"/>
    <property type="match status" value="1"/>
</dbReference>
<keyword evidence="1" id="KW-0784">Thiamine biosynthesis</keyword>
<comment type="pathway">
    <text evidence="1">Cofactor biosynthesis; thiamine diphosphate biosynthesis; thiamine diphosphate from thiamine phosphate: step 1/1.</text>
</comment>
<proteinExistence type="inferred from homology"/>
<organism evidence="4">
    <name type="scientific">uncultured marine thaumarchaeote KM3_06_C02</name>
    <dbReference type="NCBI Taxonomy" id="1455976"/>
    <lineage>
        <taxon>Archaea</taxon>
        <taxon>Nitrososphaerota</taxon>
        <taxon>environmental samples</taxon>
    </lineage>
</organism>
<dbReference type="InterPro" id="IPR010918">
    <property type="entry name" value="PurM-like_C_dom"/>
</dbReference>
<keyword evidence="1" id="KW-0479">Metal-binding</keyword>
<comment type="caution">
    <text evidence="1">Lacks conserved residue(s) required for the propagation of feature annotation.</text>
</comment>
<dbReference type="InterPro" id="IPR006283">
    <property type="entry name" value="ThiL-like"/>
</dbReference>
<feature type="binding site" evidence="1">
    <location>
        <position position="57"/>
    </location>
    <ligand>
        <name>substrate</name>
    </ligand>
</feature>
<dbReference type="GO" id="GO:0009030">
    <property type="term" value="F:thiamine-phosphate kinase activity"/>
    <property type="evidence" value="ECO:0007669"/>
    <property type="project" value="UniProtKB-UniRule"/>
</dbReference>
<feature type="domain" description="PurM-like C-terminal" evidence="3">
    <location>
        <begin position="155"/>
        <end position="309"/>
    </location>
</feature>
<dbReference type="Pfam" id="PF02769">
    <property type="entry name" value="AIRS_C"/>
    <property type="match status" value="1"/>
</dbReference>
<feature type="binding site" evidence="1">
    <location>
        <position position="269"/>
    </location>
    <ligand>
        <name>substrate</name>
    </ligand>
</feature>
<dbReference type="UniPathway" id="UPA00060">
    <property type="reaction ID" value="UER00142"/>
</dbReference>
<dbReference type="CDD" id="cd02194">
    <property type="entry name" value="ThiL"/>
    <property type="match status" value="1"/>
</dbReference>
<feature type="binding site" evidence="1">
    <location>
        <position position="78"/>
    </location>
    <ligand>
        <name>Mg(2+)</name>
        <dbReference type="ChEBI" id="CHEBI:18420"/>
        <label>2</label>
    </ligand>
</feature>
<dbReference type="GO" id="GO:0000287">
    <property type="term" value="F:magnesium ion binding"/>
    <property type="evidence" value="ECO:0007669"/>
    <property type="project" value="UniProtKB-UniRule"/>
</dbReference>
<feature type="binding site" evidence="1">
    <location>
        <position position="78"/>
    </location>
    <ligand>
        <name>Mg(2+)</name>
        <dbReference type="ChEBI" id="CHEBI:18420"/>
        <label>3</label>
    </ligand>
</feature>
<dbReference type="GO" id="GO:0009229">
    <property type="term" value="P:thiamine diphosphate biosynthetic process"/>
    <property type="evidence" value="ECO:0007669"/>
    <property type="project" value="UniProtKB-UniRule"/>
</dbReference>
<feature type="binding site" evidence="1">
    <location>
        <begin position="125"/>
        <end position="126"/>
    </location>
    <ligand>
        <name>ATP</name>
        <dbReference type="ChEBI" id="CHEBI:30616"/>
    </ligand>
</feature>
<protein>
    <recommendedName>
        <fullName evidence="1">Thiamine-monophosphate kinase</fullName>
        <shortName evidence="1">TMP kinase</shortName>
        <shortName evidence="1">Thiamine-phosphate kinase</shortName>
        <ecNumber evidence="1">2.7.4.16</ecNumber>
    </recommendedName>
</protein>
<dbReference type="EC" id="2.7.4.16" evidence="1"/>
<feature type="binding site" evidence="1">
    <location>
        <position position="33"/>
    </location>
    <ligand>
        <name>Mg(2+)</name>
        <dbReference type="ChEBI" id="CHEBI:18420"/>
        <label>4</label>
    </ligand>
</feature>
<keyword evidence="1 4" id="KW-0418">Kinase</keyword>
<dbReference type="HAMAP" id="MF_02128">
    <property type="entry name" value="TMP_kinase"/>
    <property type="match status" value="1"/>
</dbReference>
<dbReference type="Pfam" id="PF00586">
    <property type="entry name" value="AIRS"/>
    <property type="match status" value="1"/>
</dbReference>
<feature type="binding site" evidence="1">
    <location>
        <position position="50"/>
    </location>
    <ligand>
        <name>Mg(2+)</name>
        <dbReference type="ChEBI" id="CHEBI:18420"/>
        <label>1</label>
    </ligand>
</feature>
<dbReference type="PANTHER" id="PTHR30270">
    <property type="entry name" value="THIAMINE-MONOPHOSPHATE KINASE"/>
    <property type="match status" value="1"/>
</dbReference>
<evidence type="ECO:0000259" key="2">
    <source>
        <dbReference type="Pfam" id="PF00586"/>
    </source>
</evidence>
<comment type="function">
    <text evidence="1">Catalyzes the ATP-dependent phosphorylation of thiamine-monophosphate (TMP) to form thiamine-pyrophosphate (TPP), the active form of vitamin B1.</text>
</comment>
<comment type="miscellaneous">
    <text evidence="1">Reaction mechanism of ThiL seems to utilize a direct, inline transfer of the gamma-phosphate of ATP to TMP rather than a phosphorylated enzyme intermediate.</text>
</comment>
<reference evidence="4" key="1">
    <citation type="journal article" date="2014" name="Genome Biol. Evol.">
        <title>Pangenome evidence for extensive interdomain horizontal transfer affecting lineage core and shell genes in uncultured planktonic thaumarchaeota and euryarchaeota.</title>
        <authorList>
            <person name="Deschamps P."/>
            <person name="Zivanovic Y."/>
            <person name="Moreira D."/>
            <person name="Rodriguez-Valera F."/>
            <person name="Lopez-Garcia P."/>
        </authorList>
    </citation>
    <scope>NUCLEOTIDE SEQUENCE</scope>
</reference>
<dbReference type="NCBIfam" id="TIGR01379">
    <property type="entry name" value="thiL"/>
    <property type="match status" value="1"/>
</dbReference>
<dbReference type="InterPro" id="IPR016188">
    <property type="entry name" value="PurM-like_N"/>
</dbReference>
<dbReference type="GO" id="GO:0009228">
    <property type="term" value="P:thiamine biosynthetic process"/>
    <property type="evidence" value="ECO:0007669"/>
    <property type="project" value="UniProtKB-KW"/>
</dbReference>
<feature type="binding site" evidence="1">
    <location>
        <position position="220"/>
    </location>
    <ligand>
        <name>ATP</name>
        <dbReference type="ChEBI" id="CHEBI:30616"/>
    </ligand>
</feature>
<feature type="binding site" evidence="1">
    <location>
        <position position="50"/>
    </location>
    <ligand>
        <name>Mg(2+)</name>
        <dbReference type="ChEBI" id="CHEBI:18420"/>
        <label>2</label>
    </ligand>
</feature>
<feature type="binding site" evidence="1">
    <location>
        <position position="221"/>
    </location>
    <ligand>
        <name>Mg(2+)</name>
        <dbReference type="ChEBI" id="CHEBI:18420"/>
        <label>5</label>
    </ligand>
</feature>
<dbReference type="SUPFAM" id="SSF55326">
    <property type="entry name" value="PurM N-terminal domain-like"/>
    <property type="match status" value="1"/>
</dbReference>
<keyword evidence="1" id="KW-0067">ATP-binding</keyword>
<feature type="domain" description="PurM-like N-terminal" evidence="2">
    <location>
        <begin position="32"/>
        <end position="142"/>
    </location>
</feature>
<feature type="binding site" evidence="1">
    <location>
        <position position="324"/>
    </location>
    <ligand>
        <name>substrate</name>
    </ligand>
</feature>
<evidence type="ECO:0000256" key="1">
    <source>
        <dbReference type="HAMAP-Rule" id="MF_02128"/>
    </source>
</evidence>
<comment type="similarity">
    <text evidence="1">Belongs to the thiamine-monophosphate kinase family.</text>
</comment>
<dbReference type="SUPFAM" id="SSF56042">
    <property type="entry name" value="PurM C-terminal domain-like"/>
    <property type="match status" value="1"/>
</dbReference>